<reference evidence="1 2" key="2">
    <citation type="journal article" date="2011" name="J. Antibiot.">
        <title>Furaquinocins I and J: novel polyketide isoprenoid hybrid compounds from Streptomyces reveromyceticus SN-593.</title>
        <authorList>
            <person name="Panthee S."/>
            <person name="Takahashi S."/>
            <person name="Takagi H."/>
            <person name="Nogawa T."/>
            <person name="Oowada E."/>
            <person name="Uramoto M."/>
            <person name="Osada H."/>
        </authorList>
    </citation>
    <scope>NUCLEOTIDE SEQUENCE [LARGE SCALE GENOMIC DNA]</scope>
    <source>
        <strain evidence="1 2">SN-593</strain>
    </source>
</reference>
<reference evidence="1 2" key="4">
    <citation type="journal article" date="2020" name="Sci. Rep.">
        <title>beta-carboline chemical signals induce reveromycin production through a LuxR family regulator in Streptomyces sp. SN-593.</title>
        <authorList>
            <person name="Panthee S."/>
            <person name="Kito N."/>
            <person name="Hayashi T."/>
            <person name="Shimizu T."/>
            <person name="Ishikawa J."/>
            <person name="Hamamoto H."/>
            <person name="Osada H."/>
            <person name="Takahashi S."/>
        </authorList>
    </citation>
    <scope>NUCLEOTIDE SEQUENCE [LARGE SCALE GENOMIC DNA]</scope>
    <source>
        <strain evidence="1 2">SN-593</strain>
    </source>
</reference>
<evidence type="ECO:0000313" key="1">
    <source>
        <dbReference type="EMBL" id="BBA98650.1"/>
    </source>
</evidence>
<sequence length="119" mass="12935">MSTRGTAELDALIEEATVDTYDEVEAVNGFLAVIDEHLAVPFATTVLGVEVTVVKVDLTSDSRLVARCVREGFHQDIGLAELPLPEPPPDGARRVEAYRRWSGVDGVTRTGGEARRRTT</sequence>
<proteinExistence type="predicted"/>
<keyword evidence="2" id="KW-1185">Reference proteome</keyword>
<protein>
    <submittedName>
        <fullName evidence="1">Uncharacterized protein</fullName>
    </submittedName>
</protein>
<name>A0A7U3UTW0_9ACTN</name>
<dbReference type="RefSeq" id="WP_202234764.1">
    <property type="nucleotide sequence ID" value="NZ_AP018365.1"/>
</dbReference>
<organism evidence="1 2">
    <name type="scientific">Actinacidiphila reveromycinica</name>
    <dbReference type="NCBI Taxonomy" id="659352"/>
    <lineage>
        <taxon>Bacteria</taxon>
        <taxon>Bacillati</taxon>
        <taxon>Actinomycetota</taxon>
        <taxon>Actinomycetes</taxon>
        <taxon>Kitasatosporales</taxon>
        <taxon>Streptomycetaceae</taxon>
        <taxon>Actinacidiphila</taxon>
    </lineage>
</organism>
<dbReference type="EMBL" id="AP018365">
    <property type="protein sequence ID" value="BBA98650.1"/>
    <property type="molecule type" value="Genomic_DNA"/>
</dbReference>
<reference evidence="1 2" key="1">
    <citation type="journal article" date="2010" name="J. Bacteriol.">
        <title>Biochemical characterization of a novel indole prenyltransferase from Streptomyces sp. SN-593.</title>
        <authorList>
            <person name="Takahashi S."/>
            <person name="Takagi H."/>
            <person name="Toyoda A."/>
            <person name="Uramoto M."/>
            <person name="Nogawa T."/>
            <person name="Ueki M."/>
            <person name="Sakaki Y."/>
            <person name="Osada H."/>
        </authorList>
    </citation>
    <scope>NUCLEOTIDE SEQUENCE [LARGE SCALE GENOMIC DNA]</scope>
    <source>
        <strain evidence="1 2">SN-593</strain>
    </source>
</reference>
<reference evidence="1 2" key="3">
    <citation type="journal article" date="2011" name="Nat. Chem. Biol.">
        <title>Reveromycin A biosynthesis uses RevG and RevJ for stereospecific spiroacetal formation.</title>
        <authorList>
            <person name="Takahashi S."/>
            <person name="Toyoda A."/>
            <person name="Sekiyama Y."/>
            <person name="Takagi H."/>
            <person name="Nogawa T."/>
            <person name="Uramoto M."/>
            <person name="Suzuki R."/>
            <person name="Koshino H."/>
            <person name="Kumano T."/>
            <person name="Panthee S."/>
            <person name="Dairi T."/>
            <person name="Ishikawa J."/>
            <person name="Ikeda H."/>
            <person name="Sakaki Y."/>
            <person name="Osada H."/>
        </authorList>
    </citation>
    <scope>NUCLEOTIDE SEQUENCE [LARGE SCALE GENOMIC DNA]</scope>
    <source>
        <strain evidence="1 2">SN-593</strain>
    </source>
</reference>
<accession>A0A7U3UTW0</accession>
<evidence type="ECO:0000313" key="2">
    <source>
        <dbReference type="Proteomes" id="UP000595703"/>
    </source>
</evidence>
<dbReference type="AlphaFoldDB" id="A0A7U3UTW0"/>
<dbReference type="Proteomes" id="UP000595703">
    <property type="component" value="Chromosome"/>
</dbReference>
<gene>
    <name evidence="1" type="ORF">RVR_4918</name>
</gene>
<dbReference type="KEGG" id="arev:RVR_4918"/>